<proteinExistence type="predicted"/>
<feature type="region of interest" description="Disordered" evidence="1">
    <location>
        <begin position="290"/>
        <end position="310"/>
    </location>
</feature>
<evidence type="ECO:0000256" key="1">
    <source>
        <dbReference type="SAM" id="MobiDB-lite"/>
    </source>
</evidence>
<gene>
    <name evidence="2" type="ORF">Ctob_007261</name>
</gene>
<comment type="caution">
    <text evidence="2">The sequence shown here is derived from an EMBL/GenBank/DDBJ whole genome shotgun (WGS) entry which is preliminary data.</text>
</comment>
<dbReference type="Proteomes" id="UP000037460">
    <property type="component" value="Unassembled WGS sequence"/>
</dbReference>
<name>A0A0M0K7E7_9EUKA</name>
<reference evidence="3" key="1">
    <citation type="journal article" date="2015" name="PLoS Genet.">
        <title>Genome Sequence and Transcriptome Analyses of Chrysochromulina tobin: Metabolic Tools for Enhanced Algal Fitness in the Prominent Order Prymnesiales (Haptophyceae).</title>
        <authorList>
            <person name="Hovde B.T."/>
            <person name="Deodato C.R."/>
            <person name="Hunsperger H.M."/>
            <person name="Ryken S.A."/>
            <person name="Yost W."/>
            <person name="Jha R.K."/>
            <person name="Patterson J."/>
            <person name="Monnat R.J. Jr."/>
            <person name="Barlow S.B."/>
            <person name="Starkenburg S.R."/>
            <person name="Cattolico R.A."/>
        </authorList>
    </citation>
    <scope>NUCLEOTIDE SEQUENCE</scope>
    <source>
        <strain evidence="3">CCMP291</strain>
    </source>
</reference>
<sequence length="310" mass="32360">MQPFAHNGMPLPTGLSTVTALLHMEGALLIGTANGELLLLDAASGSLLARARAHERSPVTHLACDSATTFVFVLQSGAVSHAACPLADASLLSGGGADDVATIDLQPPHPECSAVSCMAPSWSRRLGTRLCCACLGEYALHVFGFRQNHGDDVDGDEAATSGDLRSSTTCELQAIVPLQLPLGFEIASGLASLAWAADDSVLLCDGVHFMLVPPLPMPGGPTRRESVPVAAMPVRTLQQWLETPHARDGRPGGHARTFSLGTGETIVLGPRKGGGTVALTFEAADWSVLQREAPGTPTGSSRHGHGMRRW</sequence>
<protein>
    <submittedName>
        <fullName evidence="2">Uncharacterized protein</fullName>
    </submittedName>
</protein>
<dbReference type="AlphaFoldDB" id="A0A0M0K7E7"/>
<evidence type="ECO:0000313" key="2">
    <source>
        <dbReference type="EMBL" id="KOO34318.1"/>
    </source>
</evidence>
<dbReference type="EMBL" id="JWZX01001258">
    <property type="protein sequence ID" value="KOO34318.1"/>
    <property type="molecule type" value="Genomic_DNA"/>
</dbReference>
<evidence type="ECO:0000313" key="3">
    <source>
        <dbReference type="Proteomes" id="UP000037460"/>
    </source>
</evidence>
<organism evidence="2 3">
    <name type="scientific">Chrysochromulina tobinii</name>
    <dbReference type="NCBI Taxonomy" id="1460289"/>
    <lineage>
        <taxon>Eukaryota</taxon>
        <taxon>Haptista</taxon>
        <taxon>Haptophyta</taxon>
        <taxon>Prymnesiophyceae</taxon>
        <taxon>Prymnesiales</taxon>
        <taxon>Chrysochromulinaceae</taxon>
        <taxon>Chrysochromulina</taxon>
    </lineage>
</organism>
<accession>A0A0M0K7E7</accession>
<keyword evidence="3" id="KW-1185">Reference proteome</keyword>